<evidence type="ECO:0000313" key="2">
    <source>
        <dbReference type="EMBL" id="KAJ9580430.1"/>
    </source>
</evidence>
<protein>
    <submittedName>
        <fullName evidence="2">Uncharacterized protein</fullName>
    </submittedName>
</protein>
<keyword evidence="3" id="KW-1185">Reference proteome</keyword>
<reference evidence="2" key="1">
    <citation type="journal article" date="2023" name="IScience">
        <title>Live-bearing cockroach genome reveals convergent evolutionary mechanisms linked to viviparity in insects and beyond.</title>
        <authorList>
            <person name="Fouks B."/>
            <person name="Harrison M.C."/>
            <person name="Mikhailova A.A."/>
            <person name="Marchal E."/>
            <person name="English S."/>
            <person name="Carruthers M."/>
            <person name="Jennings E.C."/>
            <person name="Chiamaka E.L."/>
            <person name="Frigard R.A."/>
            <person name="Pippel M."/>
            <person name="Attardo G.M."/>
            <person name="Benoit J.B."/>
            <person name="Bornberg-Bauer E."/>
            <person name="Tobe S.S."/>
        </authorList>
    </citation>
    <scope>NUCLEOTIDE SEQUENCE</scope>
    <source>
        <strain evidence="2">Stay&amp;Tobe</strain>
    </source>
</reference>
<feature type="region of interest" description="Disordered" evidence="1">
    <location>
        <begin position="1"/>
        <end position="24"/>
    </location>
</feature>
<feature type="non-terminal residue" evidence="2">
    <location>
        <position position="1"/>
    </location>
</feature>
<evidence type="ECO:0000313" key="3">
    <source>
        <dbReference type="Proteomes" id="UP001233999"/>
    </source>
</evidence>
<comment type="caution">
    <text evidence="2">The sequence shown here is derived from an EMBL/GenBank/DDBJ whole genome shotgun (WGS) entry which is preliminary data.</text>
</comment>
<dbReference type="EMBL" id="JASPKZ010008335">
    <property type="protein sequence ID" value="KAJ9580430.1"/>
    <property type="molecule type" value="Genomic_DNA"/>
</dbReference>
<dbReference type="AlphaFoldDB" id="A0AAD7ZGW0"/>
<accession>A0AAD7ZGW0</accession>
<proteinExistence type="predicted"/>
<dbReference type="Proteomes" id="UP001233999">
    <property type="component" value="Unassembled WGS sequence"/>
</dbReference>
<reference evidence="2" key="2">
    <citation type="submission" date="2023-05" db="EMBL/GenBank/DDBJ databases">
        <authorList>
            <person name="Fouks B."/>
        </authorList>
    </citation>
    <scope>NUCLEOTIDE SEQUENCE</scope>
    <source>
        <strain evidence="2">Stay&amp;Tobe</strain>
        <tissue evidence="2">Testes</tissue>
    </source>
</reference>
<feature type="compositionally biased region" description="Basic and acidic residues" evidence="1">
    <location>
        <begin position="13"/>
        <end position="24"/>
    </location>
</feature>
<organism evidence="2 3">
    <name type="scientific">Diploptera punctata</name>
    <name type="common">Pacific beetle cockroach</name>
    <dbReference type="NCBI Taxonomy" id="6984"/>
    <lineage>
        <taxon>Eukaryota</taxon>
        <taxon>Metazoa</taxon>
        <taxon>Ecdysozoa</taxon>
        <taxon>Arthropoda</taxon>
        <taxon>Hexapoda</taxon>
        <taxon>Insecta</taxon>
        <taxon>Pterygota</taxon>
        <taxon>Neoptera</taxon>
        <taxon>Polyneoptera</taxon>
        <taxon>Dictyoptera</taxon>
        <taxon>Blattodea</taxon>
        <taxon>Blaberoidea</taxon>
        <taxon>Blaberidae</taxon>
        <taxon>Diplopterinae</taxon>
        <taxon>Diploptera</taxon>
    </lineage>
</organism>
<name>A0AAD7ZGW0_DIPPU</name>
<sequence length="318" mass="36463">AIQPVTSSYRLHPNTDDLTQHDRNVPSSYQLARPCTEIVSATSRRFDTYNPRYFDLNLTSPLDYYTTHIIHDPIPIEHLPVHTNLNQTQFNRHTDLEYNDPAFPYPTHMNNPMDHKINPQMCTQFQKRSSLIFTLVYEQLTTDTTKSGACSTLSDTTQTVGVKLLSYQTNGLSFHHGILDTLLGDTRRANVNWCTTCVFSSCKATLLTCSAMDLEYEEPSAYELWDTALKKFEKYIVNNEPMDLSIHIEEEENDAEIEIIEEACNLAETPEEVYACGQDILTANEIKIIQITNIFEQLKNEIIQKIDETLNKTLQNVQ</sequence>
<gene>
    <name evidence="2" type="ORF">L9F63_024384</name>
</gene>
<evidence type="ECO:0000256" key="1">
    <source>
        <dbReference type="SAM" id="MobiDB-lite"/>
    </source>
</evidence>